<dbReference type="GeneID" id="87953410"/>
<gene>
    <name evidence="1" type="ORF">IL334_001279</name>
</gene>
<dbReference type="RefSeq" id="XP_062789087.1">
    <property type="nucleotide sequence ID" value="XM_062933036.1"/>
</dbReference>
<dbReference type="EMBL" id="CP141881">
    <property type="protein sequence ID" value="WRT64347.1"/>
    <property type="molecule type" value="Genomic_DNA"/>
</dbReference>
<dbReference type="Proteomes" id="UP001329825">
    <property type="component" value="Chromosome 1"/>
</dbReference>
<reference evidence="1 2" key="1">
    <citation type="submission" date="2024-01" db="EMBL/GenBank/DDBJ databases">
        <title>Comparative genomics of Cryptococcus and Kwoniella reveals pathogenesis evolution and contrasting modes of karyotype evolution via chromosome fusion or intercentromeric recombination.</title>
        <authorList>
            <person name="Coelho M.A."/>
            <person name="David-Palma M."/>
            <person name="Shea T."/>
            <person name="Bowers K."/>
            <person name="McGinley-Smith S."/>
            <person name="Mohammad A.W."/>
            <person name="Gnirke A."/>
            <person name="Yurkov A.M."/>
            <person name="Nowrousian M."/>
            <person name="Sun S."/>
            <person name="Cuomo C.A."/>
            <person name="Heitman J."/>
        </authorList>
    </citation>
    <scope>NUCLEOTIDE SEQUENCE [LARGE SCALE GENOMIC DNA]</scope>
    <source>
        <strain evidence="1">CBS 11374</strain>
    </source>
</reference>
<proteinExistence type="predicted"/>
<keyword evidence="2" id="KW-1185">Reference proteome</keyword>
<protein>
    <submittedName>
        <fullName evidence="1">Uncharacterized protein</fullName>
    </submittedName>
</protein>
<sequence length="149" mass="17295">MSLKESWAQEIFQRLVDGQRQEVMYNVLDDAEWIFVNPYIKSTILSDTYHGPTEYWTKAEPIYRQIFRAPMKFTLRRLSVVGNLAFGELKGETVGKKDNEKYIMPQVSVCLVLEFNPTNEEEDGGKPRCKGVTEYLDSALLQKFMDNNL</sequence>
<evidence type="ECO:0000313" key="2">
    <source>
        <dbReference type="Proteomes" id="UP001329825"/>
    </source>
</evidence>
<name>A0ABZ1CVP9_9TREE</name>
<organism evidence="1 2">
    <name type="scientific">Kwoniella shivajii</name>
    <dbReference type="NCBI Taxonomy" id="564305"/>
    <lineage>
        <taxon>Eukaryota</taxon>
        <taxon>Fungi</taxon>
        <taxon>Dikarya</taxon>
        <taxon>Basidiomycota</taxon>
        <taxon>Agaricomycotina</taxon>
        <taxon>Tremellomycetes</taxon>
        <taxon>Tremellales</taxon>
        <taxon>Cryptococcaceae</taxon>
        <taxon>Kwoniella</taxon>
    </lineage>
</organism>
<accession>A0ABZ1CVP9</accession>
<evidence type="ECO:0000313" key="1">
    <source>
        <dbReference type="EMBL" id="WRT64347.1"/>
    </source>
</evidence>